<name>A0A109MXB3_9BACI</name>
<dbReference type="InterPro" id="IPR008841">
    <property type="entry name" value="Siphovirus-type_tail_N"/>
</dbReference>
<dbReference type="AlphaFoldDB" id="A0A109MXB3"/>
<dbReference type="Proteomes" id="UP000064189">
    <property type="component" value="Unassembled WGS sequence"/>
</dbReference>
<sequence>MRYDLKLDFGDGEQSLNDLLPKVRLSSFSPEAPIVDRKSLALPGRNGIILTNQRKTVYKERKIVVKLLINSRIPEQFYLWRHEVYKLLVRDEPYYISNEFEPYKRWLVICDGNFNIDKDSSKNFKEFDVEFTCITGFAESKFMASEFYNLGGEMYGVGMNIPQEDLVYRFNNNYSFKVYNGGDVRLYPTEHDYSVDLVLSGTNVKIKNNNTGEYLTIKGKLTNAKVMILRQYVTVNGKIAKTEGRFPSLIPGYNQIVITGANKSSVDFITRFYFK</sequence>
<gene>
    <name evidence="2" type="ORF">AS888_20880</name>
</gene>
<dbReference type="RefSeq" id="WP_061142610.1">
    <property type="nucleotide sequence ID" value="NZ_LNNH01000025.1"/>
</dbReference>
<dbReference type="Pfam" id="PF05709">
    <property type="entry name" value="Sipho_tail"/>
    <property type="match status" value="1"/>
</dbReference>
<accession>A0A109MXB3</accession>
<dbReference type="EMBL" id="LNNH01000025">
    <property type="protein sequence ID" value="KWW17968.1"/>
    <property type="molecule type" value="Genomic_DNA"/>
</dbReference>
<dbReference type="Gene3D" id="2.40.30.200">
    <property type="match status" value="1"/>
</dbReference>
<reference evidence="2 3" key="1">
    <citation type="submission" date="2015-11" db="EMBL/GenBank/DDBJ databases">
        <title>Genome Sequence of Bacillus simplex strain VanAntwerpen2.</title>
        <authorList>
            <person name="Couger M.B."/>
        </authorList>
    </citation>
    <scope>NUCLEOTIDE SEQUENCE [LARGE SCALE GENOMIC DNA]</scope>
    <source>
        <strain evidence="2 3">VanAntwerpen02</strain>
    </source>
</reference>
<organism evidence="2 3">
    <name type="scientific">Peribacillus simplex</name>
    <dbReference type="NCBI Taxonomy" id="1478"/>
    <lineage>
        <taxon>Bacteria</taxon>
        <taxon>Bacillati</taxon>
        <taxon>Bacillota</taxon>
        <taxon>Bacilli</taxon>
        <taxon>Bacillales</taxon>
        <taxon>Bacillaceae</taxon>
        <taxon>Peribacillus</taxon>
    </lineage>
</organism>
<evidence type="ECO:0000259" key="1">
    <source>
        <dbReference type="Pfam" id="PF05709"/>
    </source>
</evidence>
<evidence type="ECO:0000313" key="2">
    <source>
        <dbReference type="EMBL" id="KWW17968.1"/>
    </source>
</evidence>
<comment type="caution">
    <text evidence="2">The sequence shown here is derived from an EMBL/GenBank/DDBJ whole genome shotgun (WGS) entry which is preliminary data.</text>
</comment>
<keyword evidence="3" id="KW-1185">Reference proteome</keyword>
<feature type="domain" description="Siphovirus-type tail component RIFT-related" evidence="1">
    <location>
        <begin position="15"/>
        <end position="133"/>
    </location>
</feature>
<evidence type="ECO:0000313" key="3">
    <source>
        <dbReference type="Proteomes" id="UP000064189"/>
    </source>
</evidence>
<protein>
    <recommendedName>
        <fullName evidence="1">Siphovirus-type tail component RIFT-related domain-containing protein</fullName>
    </recommendedName>
</protein>
<proteinExistence type="predicted"/>